<dbReference type="SUPFAM" id="SSF53098">
    <property type="entry name" value="Ribonuclease H-like"/>
    <property type="match status" value="1"/>
</dbReference>
<evidence type="ECO:0000256" key="7">
    <source>
        <dbReference type="ARBA" id="ARBA00022705"/>
    </source>
</evidence>
<evidence type="ECO:0000256" key="6">
    <source>
        <dbReference type="ARBA" id="ARBA00022695"/>
    </source>
</evidence>
<proteinExistence type="inferred from homology"/>
<dbReference type="Pfam" id="PF01367">
    <property type="entry name" value="5_3_exonuc"/>
    <property type="match status" value="1"/>
</dbReference>
<evidence type="ECO:0000256" key="11">
    <source>
        <dbReference type="ARBA" id="ARBA00022839"/>
    </source>
</evidence>
<comment type="similarity">
    <text evidence="1 17">Belongs to the DNA polymerase type-A family.</text>
</comment>
<dbReference type="CDD" id="cd09859">
    <property type="entry name" value="PIN_53EXO"/>
    <property type="match status" value="1"/>
</dbReference>
<dbReference type="SUPFAM" id="SSF88723">
    <property type="entry name" value="PIN domain-like"/>
    <property type="match status" value="1"/>
</dbReference>
<dbReference type="Pfam" id="PF01612">
    <property type="entry name" value="DNA_pol_A_exo1"/>
    <property type="match status" value="1"/>
</dbReference>
<feature type="domain" description="5'-3' exonuclease" evidence="19">
    <location>
        <begin position="7"/>
        <end position="268"/>
    </location>
</feature>
<dbReference type="Proteomes" id="UP001214976">
    <property type="component" value="Unassembled WGS sequence"/>
</dbReference>
<dbReference type="FunFam" id="1.10.150.20:FF:000002">
    <property type="entry name" value="DNA polymerase I"/>
    <property type="match status" value="1"/>
</dbReference>
<reference evidence="21" key="1">
    <citation type="submission" date="2023-03" db="EMBL/GenBank/DDBJ databases">
        <title>Classification of Bisgaard taxon 6 and taxon 10 as Exercitatus varius gen. nov., spec. nov.</title>
        <authorList>
            <person name="Christensen H."/>
        </authorList>
    </citation>
    <scope>NUCLEOTIDE SEQUENCE</scope>
    <source>
        <strain evidence="21">86116</strain>
    </source>
</reference>
<keyword evidence="12 17" id="KW-0239">DNA-directed DNA polymerase</keyword>
<protein>
    <recommendedName>
        <fullName evidence="4 16">DNA polymerase I</fullName>
        <ecNumber evidence="3 16">2.7.7.7</ecNumber>
    </recommendedName>
</protein>
<dbReference type="SMART" id="SM00279">
    <property type="entry name" value="HhH2"/>
    <property type="match status" value="1"/>
</dbReference>
<evidence type="ECO:0000256" key="12">
    <source>
        <dbReference type="ARBA" id="ARBA00022932"/>
    </source>
</evidence>
<dbReference type="CDD" id="cd08637">
    <property type="entry name" value="DNA_pol_A_pol_I_C"/>
    <property type="match status" value="1"/>
</dbReference>
<dbReference type="InterPro" id="IPR020046">
    <property type="entry name" value="5-3_exonucl_a-hlix_arch_N"/>
</dbReference>
<dbReference type="InterPro" id="IPR036397">
    <property type="entry name" value="RNaseH_sf"/>
</dbReference>
<dbReference type="EMBL" id="JARQTW010000014">
    <property type="protein sequence ID" value="MDG2950629.1"/>
    <property type="molecule type" value="Genomic_DNA"/>
</dbReference>
<dbReference type="FunFam" id="3.40.50.1010:FF:000001">
    <property type="entry name" value="DNA polymerase I"/>
    <property type="match status" value="1"/>
</dbReference>
<evidence type="ECO:0000256" key="3">
    <source>
        <dbReference type="ARBA" id="ARBA00012417"/>
    </source>
</evidence>
<dbReference type="Gene3D" id="3.40.50.1010">
    <property type="entry name" value="5'-nuclease"/>
    <property type="match status" value="1"/>
</dbReference>
<dbReference type="EC" id="2.7.7.7" evidence="3 16"/>
<name>A0AAW6QEH8_9PAST</name>
<dbReference type="GO" id="GO:0006261">
    <property type="term" value="P:DNA-templated DNA replication"/>
    <property type="evidence" value="ECO:0007669"/>
    <property type="project" value="UniProtKB-UniRule"/>
</dbReference>
<evidence type="ECO:0000256" key="13">
    <source>
        <dbReference type="ARBA" id="ARBA00023125"/>
    </source>
</evidence>
<dbReference type="InterPro" id="IPR036279">
    <property type="entry name" value="5-3_exonuclease_C_sf"/>
</dbReference>
<dbReference type="NCBIfam" id="TIGR00593">
    <property type="entry name" value="pola"/>
    <property type="match status" value="1"/>
</dbReference>
<dbReference type="Gene3D" id="3.30.420.10">
    <property type="entry name" value="Ribonuclease H-like superfamily/Ribonuclease H"/>
    <property type="match status" value="1"/>
</dbReference>
<dbReference type="InterPro" id="IPR002421">
    <property type="entry name" value="5-3_exonuclease"/>
</dbReference>
<dbReference type="GO" id="GO:0003887">
    <property type="term" value="F:DNA-directed DNA polymerase activity"/>
    <property type="evidence" value="ECO:0007669"/>
    <property type="project" value="UniProtKB-UniRule"/>
</dbReference>
<accession>A0AAW6QEH8</accession>
<dbReference type="Gene3D" id="1.10.150.20">
    <property type="entry name" value="5' to 3' exonuclease, C-terminal subdomain"/>
    <property type="match status" value="2"/>
</dbReference>
<dbReference type="GO" id="GO:0008409">
    <property type="term" value="F:5'-3' exonuclease activity"/>
    <property type="evidence" value="ECO:0007669"/>
    <property type="project" value="UniProtKB-UniRule"/>
</dbReference>
<keyword evidence="11 17" id="KW-0269">Exonuclease</keyword>
<dbReference type="InterPro" id="IPR020045">
    <property type="entry name" value="DNA_polI_H3TH"/>
</dbReference>
<dbReference type="PANTHER" id="PTHR10133:SF27">
    <property type="entry name" value="DNA POLYMERASE NU"/>
    <property type="match status" value="1"/>
</dbReference>
<evidence type="ECO:0000313" key="21">
    <source>
        <dbReference type="EMBL" id="MDG2950629.1"/>
    </source>
</evidence>
<evidence type="ECO:0000256" key="16">
    <source>
        <dbReference type="NCBIfam" id="TIGR00593"/>
    </source>
</evidence>
<dbReference type="SUPFAM" id="SSF56672">
    <property type="entry name" value="DNA/RNA polymerases"/>
    <property type="match status" value="1"/>
</dbReference>
<dbReference type="SMART" id="SM00482">
    <property type="entry name" value="POLAc"/>
    <property type="match status" value="1"/>
</dbReference>
<keyword evidence="6 17" id="KW-0548">Nucleotidyltransferase</keyword>
<dbReference type="InterPro" id="IPR001098">
    <property type="entry name" value="DNA-dir_DNA_pol_A_palm_dom"/>
</dbReference>
<feature type="domain" description="DNA-directed DNA polymerase family A palm" evidence="20">
    <location>
        <begin position="721"/>
        <end position="926"/>
    </location>
</feature>
<evidence type="ECO:0000256" key="1">
    <source>
        <dbReference type="ARBA" id="ARBA00007705"/>
    </source>
</evidence>
<dbReference type="GO" id="GO:0003677">
    <property type="term" value="F:DNA binding"/>
    <property type="evidence" value="ECO:0007669"/>
    <property type="project" value="UniProtKB-UniRule"/>
</dbReference>
<organism evidence="21 22">
    <name type="scientific">Exercitatus varius</name>
    <dbReference type="NCBI Taxonomy" id="67857"/>
    <lineage>
        <taxon>Bacteria</taxon>
        <taxon>Pseudomonadati</taxon>
        <taxon>Pseudomonadota</taxon>
        <taxon>Gammaproteobacteria</taxon>
        <taxon>Pasteurellales</taxon>
        <taxon>Pasteurellaceae</taxon>
        <taxon>Exercitatus</taxon>
    </lineage>
</organism>
<evidence type="ECO:0000313" key="22">
    <source>
        <dbReference type="Proteomes" id="UP001214976"/>
    </source>
</evidence>
<keyword evidence="7 17" id="KW-0235">DNA replication</keyword>
<evidence type="ECO:0000256" key="10">
    <source>
        <dbReference type="ARBA" id="ARBA00022801"/>
    </source>
</evidence>
<keyword evidence="5 17" id="KW-0808">Transferase</keyword>
<dbReference type="GO" id="GO:0008408">
    <property type="term" value="F:3'-5' exonuclease activity"/>
    <property type="evidence" value="ECO:0007669"/>
    <property type="project" value="UniProtKB-UniRule"/>
</dbReference>
<keyword evidence="14 17" id="KW-0234">DNA repair</keyword>
<dbReference type="PRINTS" id="PR00868">
    <property type="entry name" value="DNAPOLI"/>
</dbReference>
<dbReference type="InterPro" id="IPR019760">
    <property type="entry name" value="DNA-dir_DNA_pol_A_CS"/>
</dbReference>
<feature type="domain" description="3'-5' exonuclease" evidence="18">
    <location>
        <begin position="335"/>
        <end position="552"/>
    </location>
</feature>
<keyword evidence="13 17" id="KW-0238">DNA-binding</keyword>
<dbReference type="AlphaFoldDB" id="A0AAW6QEH8"/>
<dbReference type="InterPro" id="IPR029060">
    <property type="entry name" value="PIN-like_dom_sf"/>
</dbReference>
<dbReference type="SUPFAM" id="SSF47807">
    <property type="entry name" value="5' to 3' exonuclease, C-terminal subdomain"/>
    <property type="match status" value="1"/>
</dbReference>
<dbReference type="Pfam" id="PF02739">
    <property type="entry name" value="5_3_exonuc_N"/>
    <property type="match status" value="1"/>
</dbReference>
<evidence type="ECO:0000256" key="9">
    <source>
        <dbReference type="ARBA" id="ARBA00022763"/>
    </source>
</evidence>
<comment type="function">
    <text evidence="17">In addition to polymerase activity, this DNA polymerase exhibits 3'-5' and 5'-3' exonuclease activity.</text>
</comment>
<dbReference type="PANTHER" id="PTHR10133">
    <property type="entry name" value="DNA POLYMERASE I"/>
    <property type="match status" value="1"/>
</dbReference>
<dbReference type="Gene3D" id="3.30.70.370">
    <property type="match status" value="1"/>
</dbReference>
<dbReference type="InterPro" id="IPR008918">
    <property type="entry name" value="HhH2"/>
</dbReference>
<dbReference type="CDD" id="cd09898">
    <property type="entry name" value="H3TH_53EXO"/>
    <property type="match status" value="1"/>
</dbReference>
<evidence type="ECO:0000256" key="2">
    <source>
        <dbReference type="ARBA" id="ARBA00011541"/>
    </source>
</evidence>
<dbReference type="InterPro" id="IPR012337">
    <property type="entry name" value="RNaseH-like_sf"/>
</dbReference>
<dbReference type="FunFam" id="1.20.1060.10:FF:000001">
    <property type="entry name" value="DNA polymerase I"/>
    <property type="match status" value="1"/>
</dbReference>
<evidence type="ECO:0000256" key="15">
    <source>
        <dbReference type="ARBA" id="ARBA00049244"/>
    </source>
</evidence>
<dbReference type="NCBIfam" id="NF004397">
    <property type="entry name" value="PRK05755.1"/>
    <property type="match status" value="1"/>
</dbReference>
<evidence type="ECO:0000256" key="14">
    <source>
        <dbReference type="ARBA" id="ARBA00023204"/>
    </source>
</evidence>
<evidence type="ECO:0000256" key="17">
    <source>
        <dbReference type="RuleBase" id="RU004460"/>
    </source>
</evidence>
<evidence type="ECO:0000256" key="8">
    <source>
        <dbReference type="ARBA" id="ARBA00022722"/>
    </source>
</evidence>
<dbReference type="GO" id="GO:0006302">
    <property type="term" value="P:double-strand break repair"/>
    <property type="evidence" value="ECO:0007669"/>
    <property type="project" value="TreeGrafter"/>
</dbReference>
<keyword evidence="8" id="KW-0540">Nuclease</keyword>
<evidence type="ECO:0000259" key="19">
    <source>
        <dbReference type="SMART" id="SM00475"/>
    </source>
</evidence>
<dbReference type="Pfam" id="PF00476">
    <property type="entry name" value="DNA_pol_A"/>
    <property type="match status" value="1"/>
</dbReference>
<dbReference type="InterPro" id="IPR002298">
    <property type="entry name" value="DNA_polymerase_A"/>
</dbReference>
<dbReference type="PROSITE" id="PS00447">
    <property type="entry name" value="DNA_POLYMERASE_A"/>
    <property type="match status" value="1"/>
</dbReference>
<dbReference type="InterPro" id="IPR043502">
    <property type="entry name" value="DNA/RNA_pol_sf"/>
</dbReference>
<dbReference type="Gene3D" id="1.20.1060.10">
    <property type="entry name" value="Taq DNA Polymerase, Chain T, domain 4"/>
    <property type="match status" value="1"/>
</dbReference>
<comment type="catalytic activity">
    <reaction evidence="15 17">
        <text>DNA(n) + a 2'-deoxyribonucleoside 5'-triphosphate = DNA(n+1) + diphosphate</text>
        <dbReference type="Rhea" id="RHEA:22508"/>
        <dbReference type="Rhea" id="RHEA-COMP:17339"/>
        <dbReference type="Rhea" id="RHEA-COMP:17340"/>
        <dbReference type="ChEBI" id="CHEBI:33019"/>
        <dbReference type="ChEBI" id="CHEBI:61560"/>
        <dbReference type="ChEBI" id="CHEBI:173112"/>
        <dbReference type="EC" id="2.7.7.7"/>
    </reaction>
</comment>
<dbReference type="InterPro" id="IPR002562">
    <property type="entry name" value="3'-5'_exonuclease_dom"/>
</dbReference>
<comment type="subunit">
    <text evidence="2">Single-chain monomer with multiple functions.</text>
</comment>
<comment type="caution">
    <text evidence="21">The sequence shown here is derived from an EMBL/GenBank/DDBJ whole genome shotgun (WGS) entry which is preliminary data.</text>
</comment>
<evidence type="ECO:0000256" key="5">
    <source>
        <dbReference type="ARBA" id="ARBA00022679"/>
    </source>
</evidence>
<dbReference type="SMART" id="SM00475">
    <property type="entry name" value="53EXOc"/>
    <property type="match status" value="1"/>
</dbReference>
<evidence type="ECO:0000259" key="20">
    <source>
        <dbReference type="SMART" id="SM00482"/>
    </source>
</evidence>
<keyword evidence="9 17" id="KW-0227">DNA damage</keyword>
<gene>
    <name evidence="17 21" type="primary">polA</name>
    <name evidence="21" type="ORF">P7M15_08920</name>
</gene>
<evidence type="ECO:0000256" key="4">
    <source>
        <dbReference type="ARBA" id="ARBA00020311"/>
    </source>
</evidence>
<dbReference type="CDD" id="cd06139">
    <property type="entry name" value="DNA_polA_I_Ecoli_like_exo"/>
    <property type="match status" value="1"/>
</dbReference>
<dbReference type="InterPro" id="IPR018320">
    <property type="entry name" value="DNA_polymerase_1"/>
</dbReference>
<evidence type="ECO:0000259" key="18">
    <source>
        <dbReference type="SMART" id="SM00474"/>
    </source>
</evidence>
<dbReference type="FunFam" id="1.10.150.20:FF:000003">
    <property type="entry name" value="DNA polymerase I"/>
    <property type="match status" value="1"/>
</dbReference>
<dbReference type="RefSeq" id="WP_317477602.1">
    <property type="nucleotide sequence ID" value="NZ_JARQTW010000014.1"/>
</dbReference>
<dbReference type="SMART" id="SM00474">
    <property type="entry name" value="35EXOc"/>
    <property type="match status" value="1"/>
</dbReference>
<keyword evidence="10 17" id="KW-0378">Hydrolase</keyword>
<sequence length="962" mass="106605">MAQIAPNPLVLVDGSSYLYRAFHAFPPLNNSQGEPTGAMFGVLNMLKSLISQVQPSHIAVVFDAKGKTFRDELFEQYKSHRPPMPDDLRRQIEPLHHIIRSLGIPLLSIEGVEADDVIGTLAVQASSQGKKVLISTGDKDMAQLVDDNIMLINTMNNTLLDRQGVIEKYGIPPELIIDYLALMGDSSDNIPGIAGVGEKTALGLLQGIGSMAEVYANLDKVADLPIRGAKKLGEKLLAAKADAELSYVLATIKTDVKLEVAPEDLVIGSADNDELATLFGRYEFKRWLNEVLTSDSPLTQATSQPVKVNPYQASPAASTTEHAVKNMVKIDRTLYETVTTPAQLQDWIAKIQRAKLVALDTETDSLNAMTADLVGISFGLENGEACYIPLAHVHQTTQDGEARKADESAQADLFAEPEASAQTHWRLLPQQLNKTDCLAQLKAVLEDADIRKIGQNLKYDLTIFANHGIQVQGVAFDTMLESYVLNSTGRHNMDELAERYLGHQTISFESLAGKGKNQLTFDKIPLAQAAEYAAEDADVTMKLHQTLWPELEKTPSLKVLFNDIELPLVPVLSRIERNGVLIDAQALKIQSREFAVRLTELEAKAYEIAGESFNLASPKQLQEILFNKLNLPVLQKTPKGEPSTKEEVLEELAFEHELPKLLVEHRGLAKLKSTYTDKLPQMINPHTGRVHTSYHQAVTATGRLSSTDPNLQNIPIRNEEGRRIRQAFIARDGYKIIAADYSQIELRIMAHLSGDKGLTDAFIERRDIHRSTASEIFGIPLEEVTGEQRRSAKAINFGLIYGMSSFGLSRQLGISRLEAKKYMDLYFQRYPNVQTFMHDIQEKAKAQGFVETLFGRRLYLPDIKSANAARRKGAERVAINAPMQGTAADIIKRAMIDIDHAIAGDEDILMIMQVHDELVFEVRSEKAEFFSRLIKQKMESAAQLAVPLIVDVGVGANWDEAH</sequence>